<sequence length="154" mass="17711">MVKLEAVYDTLPEIHVQCWFMFCWHGLVEIDEEEHQMEAHLTQVFLHMRLQLLPVVDFCRVSLTECIIAEKDTKYTTRNSKYPSSTRANMNKGASTPISVFFTGNFPNTSGQPTGVFYFSGKVRNPPMFSGAISMKHILPVTFQYLMKTSYTQK</sequence>
<dbReference type="Proteomes" id="UP001164746">
    <property type="component" value="Chromosome 11"/>
</dbReference>
<reference evidence="1" key="1">
    <citation type="submission" date="2022-11" db="EMBL/GenBank/DDBJ databases">
        <title>Centuries of genome instability and evolution in soft-shell clam transmissible cancer (bioRxiv).</title>
        <authorList>
            <person name="Hart S.F.M."/>
            <person name="Yonemitsu M.A."/>
            <person name="Giersch R.M."/>
            <person name="Beal B.F."/>
            <person name="Arriagada G."/>
            <person name="Davis B.W."/>
            <person name="Ostrander E.A."/>
            <person name="Goff S.P."/>
            <person name="Metzger M.J."/>
        </authorList>
    </citation>
    <scope>NUCLEOTIDE SEQUENCE</scope>
    <source>
        <strain evidence="1">MELC-2E11</strain>
        <tissue evidence="1">Siphon/mantle</tissue>
    </source>
</reference>
<accession>A0ABY7FEX7</accession>
<keyword evidence="2" id="KW-1185">Reference proteome</keyword>
<evidence type="ECO:0000313" key="1">
    <source>
        <dbReference type="EMBL" id="WAR19429.1"/>
    </source>
</evidence>
<gene>
    <name evidence="1" type="ORF">MAR_001267</name>
</gene>
<protein>
    <submittedName>
        <fullName evidence="1">Uncharacterized protein</fullName>
    </submittedName>
</protein>
<dbReference type="EMBL" id="CP111022">
    <property type="protein sequence ID" value="WAR19429.1"/>
    <property type="molecule type" value="Genomic_DNA"/>
</dbReference>
<evidence type="ECO:0000313" key="2">
    <source>
        <dbReference type="Proteomes" id="UP001164746"/>
    </source>
</evidence>
<name>A0ABY7FEX7_MYAAR</name>
<organism evidence="1 2">
    <name type="scientific">Mya arenaria</name>
    <name type="common">Soft-shell clam</name>
    <dbReference type="NCBI Taxonomy" id="6604"/>
    <lineage>
        <taxon>Eukaryota</taxon>
        <taxon>Metazoa</taxon>
        <taxon>Spiralia</taxon>
        <taxon>Lophotrochozoa</taxon>
        <taxon>Mollusca</taxon>
        <taxon>Bivalvia</taxon>
        <taxon>Autobranchia</taxon>
        <taxon>Heteroconchia</taxon>
        <taxon>Euheterodonta</taxon>
        <taxon>Imparidentia</taxon>
        <taxon>Neoheterodontei</taxon>
        <taxon>Myida</taxon>
        <taxon>Myoidea</taxon>
        <taxon>Myidae</taxon>
        <taxon>Mya</taxon>
    </lineage>
</organism>
<proteinExistence type="predicted"/>